<dbReference type="STRING" id="1611254.A0A2G5VTK5"/>
<organism evidence="3 4">
    <name type="scientific">Caenorhabditis nigoni</name>
    <dbReference type="NCBI Taxonomy" id="1611254"/>
    <lineage>
        <taxon>Eukaryota</taxon>
        <taxon>Metazoa</taxon>
        <taxon>Ecdysozoa</taxon>
        <taxon>Nematoda</taxon>
        <taxon>Chromadorea</taxon>
        <taxon>Rhabditida</taxon>
        <taxon>Rhabditina</taxon>
        <taxon>Rhabditomorpha</taxon>
        <taxon>Rhabditoidea</taxon>
        <taxon>Rhabditidae</taxon>
        <taxon>Peloderinae</taxon>
        <taxon>Caenorhabditis</taxon>
    </lineage>
</organism>
<name>A0A2G5VTK5_9PELO</name>
<dbReference type="GO" id="GO:0005737">
    <property type="term" value="C:cytoplasm"/>
    <property type="evidence" value="ECO:0007669"/>
    <property type="project" value="TreeGrafter"/>
</dbReference>
<sequence length="1113" mass="129302">MGDDVSIAIDKEIDRMVERGKIQHRTIERAMRLVHRREFVPRNQRDAFDLHPHRVLQEGGRGRVHLSHMDVYCKVAEYLRIEKGMAVLNIGSGSGFFSTVLGVLVGDQGTNHGLEVYPNLIEFAERRVQKWVRKTSSTSVGFSRPVFKLGDFNDPELWKRHLNLYDRIYISFVNHDLDCLRRALCMLKINGILIAPMNGWLCRYTRNTATTANCEFLERKSFASGFLMPDGKRPPTPQFDRITPLSILCRQALRTKLRSEIYNHRVMTRINASLQVPIGGVVDTSDEEDEERPLPTLDAVMNEYLHRDEGPSTSGPPPQVIPPAPAPLRTIRETTETLNSENSATELQHQVWAELRTSRYPADRVRAANALSALHGAHLPDALREAIEDVENDEHRDQRCVRYIQNGRWRHNLGADVARENSSQDLANALIISEAIQESKELFPKTLVEYGYFYMNRFNKLRLKDKNSRKPVDVAEPPEDPIDVRIGEKWDQLIANGTIVDLNNPWQFGIITHLNIYDDGSLTRMIKDFFVVARSFQNLMGLEEAPAPEMTVTELSARVIEQFAQICFLWEKYLKLLVVETQPRGRFGNQERDDLRTRVHRIRTELFERCPAARLVAIQEVPGRELEIQRQMERDNQAMREIREMVEQLFRPDDECHRMMNVINAAYSTNGTQGSSASHNQRSEDSNNLHEPFQFMVPHGIRPTQENVDLVRRRAREAREARLRVQALETETETSDGEIMNVNDETSSPSETESEESDDSDDSLDDFNPMEMAFPDDPMPVIQLRRPAMPPRIPTNERIRGRPERNFPPQAPIGTQSLEEILGPQYNPRRLYSIQLDRNRYHPLADAITEQNEYLRAWGSGNADPEDLERRRQAYIIWRRAQRQNGMTVRSLMHQRYLNQDERLILREMDLLIDDPQETDERIQMWQDTFGPQLVNRRRNRIGNDIADMDANQLRRVDFEAIQQPPPDPLVSMDIDFEPPRRVPRVSGDLSDDEMDQKEQQLEHRFLAYEAARRLEDERSESETDSESEESDSDWRGRSRFFGSSSQLRIRALSARRRIKRERRLKKLRERHLRERYAALRVAHNSYSSRIRNLPIPEGVRRFLSDLTEKIDL</sequence>
<accession>A0A2G5VTK5</accession>
<dbReference type="PANTHER" id="PTHR11579">
    <property type="entry name" value="PROTEIN-L-ISOASPARTATE O-METHYLTRANSFERASE"/>
    <property type="match status" value="1"/>
</dbReference>
<feature type="compositionally biased region" description="Acidic residues" evidence="2">
    <location>
        <begin position="752"/>
        <end position="765"/>
    </location>
</feature>
<proteinExistence type="inferred from homology"/>
<dbReference type="OrthoDB" id="10257972at2759"/>
<dbReference type="PANTHER" id="PTHR11579:SF9">
    <property type="entry name" value="PROTEIN-L-ISOASPARTATE O-METHYLTRANSFERASE"/>
    <property type="match status" value="1"/>
</dbReference>
<dbReference type="InterPro" id="IPR000682">
    <property type="entry name" value="PCMT"/>
</dbReference>
<dbReference type="SUPFAM" id="SSF53335">
    <property type="entry name" value="S-adenosyl-L-methionine-dependent methyltransferases"/>
    <property type="match status" value="1"/>
</dbReference>
<dbReference type="AlphaFoldDB" id="A0A2G5VTK5"/>
<evidence type="ECO:0000256" key="1">
    <source>
        <dbReference type="ARBA" id="ARBA00005369"/>
    </source>
</evidence>
<feature type="compositionally biased region" description="Polar residues" evidence="2">
    <location>
        <begin position="668"/>
        <end position="680"/>
    </location>
</feature>
<keyword evidence="4" id="KW-1185">Reference proteome</keyword>
<dbReference type="CDD" id="cd02440">
    <property type="entry name" value="AdoMet_MTases"/>
    <property type="match status" value="1"/>
</dbReference>
<dbReference type="GO" id="GO:0004719">
    <property type="term" value="F:protein-L-isoaspartate (D-aspartate) O-methyltransferase activity"/>
    <property type="evidence" value="ECO:0007669"/>
    <property type="project" value="InterPro"/>
</dbReference>
<feature type="region of interest" description="Disordered" evidence="2">
    <location>
        <begin position="963"/>
        <end position="999"/>
    </location>
</feature>
<reference evidence="4" key="1">
    <citation type="submission" date="2017-10" db="EMBL/GenBank/DDBJ databases">
        <title>Rapid genome shrinkage in a self-fertile nematode reveals novel sperm competition proteins.</title>
        <authorList>
            <person name="Yin D."/>
            <person name="Schwarz E.M."/>
            <person name="Thomas C.G."/>
            <person name="Felde R.L."/>
            <person name="Korf I.F."/>
            <person name="Cutter A.D."/>
            <person name="Schartner C.M."/>
            <person name="Ralston E.J."/>
            <person name="Meyer B.J."/>
            <person name="Haag E.S."/>
        </authorList>
    </citation>
    <scope>NUCLEOTIDE SEQUENCE [LARGE SCALE GENOMIC DNA]</scope>
    <source>
        <strain evidence="4">JU1422</strain>
    </source>
</reference>
<evidence type="ECO:0000313" key="4">
    <source>
        <dbReference type="Proteomes" id="UP000230233"/>
    </source>
</evidence>
<dbReference type="Proteomes" id="UP000230233">
    <property type="component" value="Chromosome I"/>
</dbReference>
<comment type="caution">
    <text evidence="3">The sequence shown here is derived from an EMBL/GenBank/DDBJ whole genome shotgun (WGS) entry which is preliminary data.</text>
</comment>
<feature type="compositionally biased region" description="Basic and acidic residues" evidence="2">
    <location>
        <begin position="795"/>
        <end position="805"/>
    </location>
</feature>
<dbReference type="Pfam" id="PF01135">
    <property type="entry name" value="PCMT"/>
    <property type="match status" value="1"/>
</dbReference>
<dbReference type="Gene3D" id="3.40.50.150">
    <property type="entry name" value="Vaccinia Virus protein VP39"/>
    <property type="match status" value="1"/>
</dbReference>
<evidence type="ECO:0000256" key="2">
    <source>
        <dbReference type="SAM" id="MobiDB-lite"/>
    </source>
</evidence>
<feature type="region of interest" description="Disordered" evidence="2">
    <location>
        <begin position="668"/>
        <end position="687"/>
    </location>
</feature>
<gene>
    <name evidence="3" type="primary">Cnig_chr_I.g553</name>
    <name evidence="3" type="ORF">B9Z55_000553</name>
</gene>
<dbReference type="InterPro" id="IPR029063">
    <property type="entry name" value="SAM-dependent_MTases_sf"/>
</dbReference>
<feature type="compositionally biased region" description="Acidic residues" evidence="2">
    <location>
        <begin position="1018"/>
        <end position="1032"/>
    </location>
</feature>
<feature type="region of interest" description="Disordered" evidence="2">
    <location>
        <begin position="723"/>
        <end position="813"/>
    </location>
</feature>
<evidence type="ECO:0000313" key="3">
    <source>
        <dbReference type="EMBL" id="PIC55165.1"/>
    </source>
</evidence>
<comment type="similarity">
    <text evidence="1">Belongs to the methyltransferase superfamily. L-isoaspartyl/D-aspartyl protein methyltransferase family.</text>
</comment>
<feature type="region of interest" description="Disordered" evidence="2">
    <location>
        <begin position="1014"/>
        <end position="1038"/>
    </location>
</feature>
<dbReference type="EMBL" id="PDUG01000001">
    <property type="protein sequence ID" value="PIC55165.1"/>
    <property type="molecule type" value="Genomic_DNA"/>
</dbReference>
<protein>
    <submittedName>
        <fullName evidence="3">Uncharacterized protein</fullName>
    </submittedName>
</protein>